<dbReference type="OrthoDB" id="624114at2759"/>
<dbReference type="GO" id="GO:0005743">
    <property type="term" value="C:mitochondrial inner membrane"/>
    <property type="evidence" value="ECO:0007669"/>
    <property type="project" value="UniProtKB-SubCell"/>
</dbReference>
<evidence type="ECO:0000256" key="15">
    <source>
        <dbReference type="ARBA" id="ARBA00023128"/>
    </source>
</evidence>
<keyword evidence="13 19" id="KW-0175">Coiled coil</keyword>
<feature type="region of interest" description="Disordered" evidence="20">
    <location>
        <begin position="820"/>
        <end position="882"/>
    </location>
</feature>
<keyword evidence="9" id="KW-0999">Mitochondrion inner membrane</keyword>
<dbReference type="InterPro" id="IPR011992">
    <property type="entry name" value="EF-hand-dom_pair"/>
</dbReference>
<evidence type="ECO:0000256" key="16">
    <source>
        <dbReference type="ARBA" id="ARBA00023136"/>
    </source>
</evidence>
<dbReference type="Gene3D" id="1.10.238.10">
    <property type="entry name" value="EF-hand"/>
    <property type="match status" value="1"/>
</dbReference>
<comment type="subcellular location">
    <subcellularLocation>
        <location evidence="1">Mitochondrion inner membrane</location>
        <topology evidence="1">Single-pass membrane protein</topology>
    </subcellularLocation>
</comment>
<dbReference type="PROSITE" id="PS00018">
    <property type="entry name" value="EF_HAND_1"/>
    <property type="match status" value="1"/>
</dbReference>
<evidence type="ECO:0000256" key="13">
    <source>
        <dbReference type="ARBA" id="ARBA00023054"/>
    </source>
</evidence>
<feature type="coiled-coil region" evidence="19">
    <location>
        <begin position="463"/>
        <end position="498"/>
    </location>
</feature>
<dbReference type="Pfam" id="PF07766">
    <property type="entry name" value="LETM1_RBD"/>
    <property type="match status" value="1"/>
</dbReference>
<dbReference type="EnsemblMetazoa" id="SCAU011014-RA">
    <property type="protein sequence ID" value="SCAU011014-PA"/>
    <property type="gene ID" value="SCAU011014"/>
</dbReference>
<evidence type="ECO:0000256" key="7">
    <source>
        <dbReference type="ARBA" id="ARBA00022692"/>
    </source>
</evidence>
<keyword evidence="14" id="KW-0406">Ion transport</keyword>
<dbReference type="InterPro" id="IPR033122">
    <property type="entry name" value="LETM1-like_RBD"/>
</dbReference>
<comment type="similarity">
    <text evidence="2">Belongs to the LETM1 family.</text>
</comment>
<dbReference type="PANTHER" id="PTHR14009:SF1">
    <property type="entry name" value="MITOCHONDRIAL PROTON_CALCIUM EXCHANGER PROTEIN"/>
    <property type="match status" value="1"/>
</dbReference>
<keyword evidence="12 21" id="KW-1133">Transmembrane helix</keyword>
<keyword evidence="6" id="KW-0109">Calcium transport</keyword>
<dbReference type="PROSITE" id="PS51758">
    <property type="entry name" value="LETM1_RBD"/>
    <property type="match status" value="1"/>
</dbReference>
<evidence type="ECO:0000256" key="14">
    <source>
        <dbReference type="ARBA" id="ARBA00023065"/>
    </source>
</evidence>
<keyword evidence="16 21" id="KW-0472">Membrane</keyword>
<keyword evidence="25" id="KW-1185">Reference proteome</keyword>
<dbReference type="InterPro" id="IPR018247">
    <property type="entry name" value="EF_Hand_1_Ca_BS"/>
</dbReference>
<keyword evidence="15 18" id="KW-0496">Mitochondrion</keyword>
<keyword evidence="8" id="KW-0479">Metal-binding</keyword>
<dbReference type="EnsemblMetazoa" id="SCAU011014-RB">
    <property type="protein sequence ID" value="SCAU011014-PB"/>
    <property type="gene ID" value="SCAU011014"/>
</dbReference>
<dbReference type="PANTHER" id="PTHR14009">
    <property type="entry name" value="LEUCINE ZIPPER-EF-HAND CONTAINING TRANSMEMBRANE PROTEIN"/>
    <property type="match status" value="1"/>
</dbReference>
<reference evidence="24" key="2">
    <citation type="submission" date="2020-05" db="UniProtKB">
        <authorList>
            <consortium name="EnsemblMetazoa"/>
        </authorList>
    </citation>
    <scope>IDENTIFICATION</scope>
    <source>
        <strain evidence="24">USDA</strain>
    </source>
</reference>
<feature type="compositionally biased region" description="Pro residues" evidence="20">
    <location>
        <begin position="857"/>
        <end position="869"/>
    </location>
</feature>
<evidence type="ECO:0000256" key="4">
    <source>
        <dbReference type="ARBA" id="ARBA00022448"/>
    </source>
</evidence>
<feature type="compositionally biased region" description="Basic and acidic residues" evidence="20">
    <location>
        <begin position="834"/>
        <end position="848"/>
    </location>
</feature>
<dbReference type="InterPro" id="IPR002048">
    <property type="entry name" value="EF_hand_dom"/>
</dbReference>
<evidence type="ECO:0000256" key="9">
    <source>
        <dbReference type="ARBA" id="ARBA00022792"/>
    </source>
</evidence>
<accession>A0A1I8PTP4</accession>
<dbReference type="GO" id="GO:0015297">
    <property type="term" value="F:antiporter activity"/>
    <property type="evidence" value="ECO:0007669"/>
    <property type="project" value="UniProtKB-KW"/>
</dbReference>
<evidence type="ECO:0000256" key="3">
    <source>
        <dbReference type="ARBA" id="ARBA00020557"/>
    </source>
</evidence>
<feature type="domain" description="Letm1 RBD" evidence="23">
    <location>
        <begin position="254"/>
        <end position="534"/>
    </location>
</feature>
<protein>
    <recommendedName>
        <fullName evidence="3">Mitochondrial proton/calcium exchanger protein</fullName>
    </recommendedName>
    <alternativeName>
        <fullName evidence="17">Leucine zipper-EF-hand-containing transmembrane protein 1</fullName>
    </alternativeName>
</protein>
<reference evidence="25" key="1">
    <citation type="submission" date="2015-05" db="EMBL/GenBank/DDBJ databases">
        <authorList>
            <person name="Wilson R.K."/>
            <person name="Warren W.C."/>
            <person name="Olafson P."/>
        </authorList>
    </citation>
    <scope>NUCLEOTIDE SEQUENCE [LARGE SCALE GENOMIC DNA]</scope>
    <source>
        <strain evidence="25">USDA</strain>
    </source>
</reference>
<name>A0A1I8PTP4_STOCA</name>
<dbReference type="SUPFAM" id="SSF47473">
    <property type="entry name" value="EF-hand"/>
    <property type="match status" value="1"/>
</dbReference>
<evidence type="ECO:0000256" key="1">
    <source>
        <dbReference type="ARBA" id="ARBA00004434"/>
    </source>
</evidence>
<dbReference type="EnsemblMetazoa" id="SCAU011014-RC">
    <property type="protein sequence ID" value="SCAU011014-PC"/>
    <property type="gene ID" value="SCAU011014"/>
</dbReference>
<keyword evidence="4" id="KW-0813">Transport</keyword>
<dbReference type="Pfam" id="PF26561">
    <property type="entry name" value="LETM1_C"/>
    <property type="match status" value="1"/>
</dbReference>
<evidence type="ECO:0000256" key="18">
    <source>
        <dbReference type="PROSITE-ProRule" id="PRU01094"/>
    </source>
</evidence>
<evidence type="ECO:0000256" key="20">
    <source>
        <dbReference type="SAM" id="MobiDB-lite"/>
    </source>
</evidence>
<evidence type="ECO:0000313" key="24">
    <source>
        <dbReference type="EnsemblMetazoa" id="SCAU011014-PB"/>
    </source>
</evidence>
<dbReference type="PROSITE" id="PS50222">
    <property type="entry name" value="EF_HAND_2"/>
    <property type="match status" value="1"/>
</dbReference>
<keyword evidence="10" id="KW-0106">Calcium</keyword>
<evidence type="ECO:0000256" key="11">
    <source>
        <dbReference type="ARBA" id="ARBA00022946"/>
    </source>
</evidence>
<feature type="coiled-coil region" evidence="19">
    <location>
        <begin position="656"/>
        <end position="693"/>
    </location>
</feature>
<sequence length="882" mass="100051">MYAFVRSYKKYGLNTQMVLPSKKYTTTHNRSHFALKYRIEPQGYVGQVSSRSALLPGHYYLPLAAADYQTAVSGYSYNSSRHFHLGQRLYEQPSSKVEVTVQTMKNKQKEKVEEIMKEVANGSAPTPPAAAGAVEVVNNKLAETPQKQVAVKKPLKTRIWEEIVHYYHGFRLLFIDINICRKLLWRVLNGKTLTRRENKLLVRTTSDMFRLIPFSVFIIVPFMELLLPVFIKFFPGMLPSTFQTAKEREDKLKQNVQVRLEMAKFLQKTLDEMAVQHKEHKSEDAKQFDEFFQKIKNPTEYVSNDEIIKYAKRFEDEITLDSLSRDQLAALCKVLELNTVGTTNLLRFQLRMKLRSLSADDRVIAREGVNSLDLWELQQACKARGMRAYGLTKEKMRTQLQEWIDLSLNEKVPPTLLLLSRTMLISDDSITTDKLKETIRVLPDSLAAQTKAAIGEREGKIDNKTKIEIIKEEERKIKEEREEEREEAQSKAADKILEIADKAPVIDVTKDPATFDAAQVIKDSARPIITVLSAAEELAAEKVAAKAISDEEKTLTSKDVELLSEALKTLSSDKKMVVEKETIKDLKEELEEYKEDVEELREVRQVVQEPVKESRAAKMLFKKVNSMIGQLDKVLDDLEKKQKTKTIPADLSPEEKQKIEQEVKSREQDIVQIEDLVQTIKKLKQTSDESRLKQIENVLSKLDADKDGAISVDEVLKVVEAIGRENVKLDEKQLEELISLLDKEQVIETQDKIEKALAKSIKEADSVTKMAGEIIEAEMAAAAAAAAEAKKNPLTDDLLDCAKVVKENALDLDELDKKNVLKTEPTKPNPTDAAMREAADQQKEKILPKADMNATMPTPPTIPTPPPPTTTNTQTNSKDKMI</sequence>
<evidence type="ECO:0000256" key="2">
    <source>
        <dbReference type="ARBA" id="ARBA00009584"/>
    </source>
</evidence>
<evidence type="ECO:0000259" key="23">
    <source>
        <dbReference type="PROSITE" id="PS51758"/>
    </source>
</evidence>
<organism evidence="24 25">
    <name type="scientific">Stomoxys calcitrans</name>
    <name type="common">Stable fly</name>
    <name type="synonym">Conops calcitrans</name>
    <dbReference type="NCBI Taxonomy" id="35570"/>
    <lineage>
        <taxon>Eukaryota</taxon>
        <taxon>Metazoa</taxon>
        <taxon>Ecdysozoa</taxon>
        <taxon>Arthropoda</taxon>
        <taxon>Hexapoda</taxon>
        <taxon>Insecta</taxon>
        <taxon>Pterygota</taxon>
        <taxon>Neoptera</taxon>
        <taxon>Endopterygota</taxon>
        <taxon>Diptera</taxon>
        <taxon>Brachycera</taxon>
        <taxon>Muscomorpha</taxon>
        <taxon>Muscoidea</taxon>
        <taxon>Muscidae</taxon>
        <taxon>Stomoxys</taxon>
    </lineage>
</organism>
<dbReference type="InterPro" id="IPR059005">
    <property type="entry name" value="LETM1_C"/>
</dbReference>
<evidence type="ECO:0000256" key="10">
    <source>
        <dbReference type="ARBA" id="ARBA00022837"/>
    </source>
</evidence>
<evidence type="ECO:0000256" key="8">
    <source>
        <dbReference type="ARBA" id="ARBA00022723"/>
    </source>
</evidence>
<keyword evidence="11" id="KW-0809">Transit peptide</keyword>
<dbReference type="AlphaFoldDB" id="A0A1I8PTP4"/>
<dbReference type="KEGG" id="scac:106094150"/>
<dbReference type="VEuPathDB" id="VectorBase:SCAU011014"/>
<dbReference type="Proteomes" id="UP000095300">
    <property type="component" value="Unassembled WGS sequence"/>
</dbReference>
<evidence type="ECO:0000313" key="25">
    <source>
        <dbReference type="Proteomes" id="UP000095300"/>
    </source>
</evidence>
<evidence type="ECO:0000259" key="22">
    <source>
        <dbReference type="PROSITE" id="PS50222"/>
    </source>
</evidence>
<proteinExistence type="inferred from homology"/>
<dbReference type="GO" id="GO:0005509">
    <property type="term" value="F:calcium ion binding"/>
    <property type="evidence" value="ECO:0007669"/>
    <property type="project" value="InterPro"/>
</dbReference>
<evidence type="ECO:0000256" key="19">
    <source>
        <dbReference type="SAM" id="Coils"/>
    </source>
</evidence>
<dbReference type="STRING" id="35570.A0A1I8PTP4"/>
<dbReference type="GO" id="GO:0030003">
    <property type="term" value="P:intracellular monoatomic cation homeostasis"/>
    <property type="evidence" value="ECO:0007669"/>
    <property type="project" value="TreeGrafter"/>
</dbReference>
<evidence type="ECO:0000256" key="5">
    <source>
        <dbReference type="ARBA" id="ARBA00022449"/>
    </source>
</evidence>
<feature type="coiled-coil region" evidence="19">
    <location>
        <begin position="576"/>
        <end position="606"/>
    </location>
</feature>
<keyword evidence="7 21" id="KW-0812">Transmembrane</keyword>
<dbReference type="GO" id="GO:0043022">
    <property type="term" value="F:ribosome binding"/>
    <property type="evidence" value="ECO:0007669"/>
    <property type="project" value="InterPro"/>
</dbReference>
<evidence type="ECO:0000256" key="17">
    <source>
        <dbReference type="ARBA" id="ARBA00031360"/>
    </source>
</evidence>
<dbReference type="InterPro" id="IPR044202">
    <property type="entry name" value="LETM1/MDM38-like"/>
</dbReference>
<gene>
    <name evidence="24" type="primary">106094150</name>
</gene>
<evidence type="ECO:0000256" key="6">
    <source>
        <dbReference type="ARBA" id="ARBA00022568"/>
    </source>
</evidence>
<keyword evidence="5" id="KW-0050">Antiport</keyword>
<feature type="domain" description="EF-hand" evidence="22">
    <location>
        <begin position="690"/>
        <end position="725"/>
    </location>
</feature>
<evidence type="ECO:0000256" key="21">
    <source>
        <dbReference type="SAM" id="Phobius"/>
    </source>
</evidence>
<evidence type="ECO:0000256" key="12">
    <source>
        <dbReference type="ARBA" id="ARBA00022989"/>
    </source>
</evidence>
<feature type="transmembrane region" description="Helical" evidence="21">
    <location>
        <begin position="211"/>
        <end position="231"/>
    </location>
</feature>